<gene>
    <name evidence="2" type="ORF">BE221DRAFT_148492</name>
</gene>
<organism evidence="2">
    <name type="scientific">Ostreococcus tauri</name>
    <name type="common">Marine green alga</name>
    <dbReference type="NCBI Taxonomy" id="70448"/>
    <lineage>
        <taxon>Eukaryota</taxon>
        <taxon>Viridiplantae</taxon>
        <taxon>Chlorophyta</taxon>
        <taxon>Mamiellophyceae</taxon>
        <taxon>Mamiellales</taxon>
        <taxon>Bathycoccaceae</taxon>
        <taxon>Ostreococcus</taxon>
    </lineage>
</organism>
<dbReference type="InterPro" id="IPR008327">
    <property type="entry name" value="Sig_transdc_resp-reg_antiterm"/>
</dbReference>
<dbReference type="InterPro" id="IPR011006">
    <property type="entry name" value="CheY-like_superfamily"/>
</dbReference>
<proteinExistence type="predicted"/>
<reference evidence="2" key="1">
    <citation type="submission" date="2017-04" db="EMBL/GenBank/DDBJ databases">
        <title>Population genomics of picophytoplankton unveils novel chromosome hypervariability.</title>
        <authorList>
            <consortium name="DOE Joint Genome Institute"/>
            <person name="Blanc-Mathieu R."/>
            <person name="Krasovec M."/>
            <person name="Hebrard M."/>
            <person name="Yau S."/>
            <person name="Desgranges E."/>
            <person name="Martin J."/>
            <person name="Schackwitz W."/>
            <person name="Kuo A."/>
            <person name="Salin G."/>
            <person name="Donnadieu C."/>
            <person name="Desdevises Y."/>
            <person name="Sanchez-Ferandin S."/>
            <person name="Moreau H."/>
            <person name="Rivals E."/>
            <person name="Grigoriev I.V."/>
            <person name="Grimsley N."/>
            <person name="Eyre-Walker A."/>
            <person name="Piganeau G."/>
        </authorList>
    </citation>
    <scope>NUCLEOTIDE SEQUENCE [LARGE SCALE GENOMIC DNA]</scope>
    <source>
        <strain evidence="2">RCC 1115</strain>
    </source>
</reference>
<feature type="domain" description="ANTAR" evidence="1">
    <location>
        <begin position="131"/>
        <end position="183"/>
    </location>
</feature>
<dbReference type="Proteomes" id="UP000195557">
    <property type="component" value="Unassembled WGS sequence"/>
</dbReference>
<dbReference type="AlphaFoldDB" id="A0A1Y5IC92"/>
<dbReference type="InterPro" id="IPR005561">
    <property type="entry name" value="ANTAR"/>
</dbReference>
<dbReference type="GO" id="GO:0003723">
    <property type="term" value="F:RNA binding"/>
    <property type="evidence" value="ECO:0007669"/>
    <property type="project" value="InterPro"/>
</dbReference>
<sequence>MPDRADLSALSVLVVANAQDDVANILEGLPESFTIRLLDEFSFVSIATELEGIRADLLILSSESAGTEQISISERLAASTQLPILWFVKRDEENLAPQAIRGGVTSFVVDGLNASRIGPLITIAVERHKLVSTLQGELQKSKDNLAARKTVERAKGLLMQTRGMSEQEAYQSLRSTAMRQGNL</sequence>
<evidence type="ECO:0000313" key="2">
    <source>
        <dbReference type="EMBL" id="OUS44782.1"/>
    </source>
</evidence>
<dbReference type="SMART" id="SM01012">
    <property type="entry name" value="ANTAR"/>
    <property type="match status" value="1"/>
</dbReference>
<dbReference type="PROSITE" id="PS50921">
    <property type="entry name" value="ANTAR"/>
    <property type="match status" value="1"/>
</dbReference>
<protein>
    <submittedName>
        <fullName evidence="2">Response regulator nast</fullName>
    </submittedName>
</protein>
<accession>A0A1Y5IC92</accession>
<evidence type="ECO:0000259" key="1">
    <source>
        <dbReference type="PROSITE" id="PS50921"/>
    </source>
</evidence>
<dbReference type="EMBL" id="KZ155802">
    <property type="protein sequence ID" value="OUS44782.1"/>
    <property type="molecule type" value="Genomic_DNA"/>
</dbReference>
<name>A0A1Y5IC92_OSTTA</name>
<dbReference type="SUPFAM" id="SSF52172">
    <property type="entry name" value="CheY-like"/>
    <property type="match status" value="1"/>
</dbReference>
<dbReference type="Gene3D" id="1.10.10.10">
    <property type="entry name" value="Winged helix-like DNA-binding domain superfamily/Winged helix DNA-binding domain"/>
    <property type="match status" value="1"/>
</dbReference>
<dbReference type="Pfam" id="PF03861">
    <property type="entry name" value="ANTAR"/>
    <property type="match status" value="1"/>
</dbReference>
<dbReference type="PIRSF" id="PIRSF036382">
    <property type="entry name" value="RR_antiterm"/>
    <property type="match status" value="1"/>
</dbReference>
<dbReference type="InterPro" id="IPR036388">
    <property type="entry name" value="WH-like_DNA-bd_sf"/>
</dbReference>